<organism evidence="2 3">
    <name type="scientific">Rhodocollybia butyracea</name>
    <dbReference type="NCBI Taxonomy" id="206335"/>
    <lineage>
        <taxon>Eukaryota</taxon>
        <taxon>Fungi</taxon>
        <taxon>Dikarya</taxon>
        <taxon>Basidiomycota</taxon>
        <taxon>Agaricomycotina</taxon>
        <taxon>Agaricomycetes</taxon>
        <taxon>Agaricomycetidae</taxon>
        <taxon>Agaricales</taxon>
        <taxon>Marasmiineae</taxon>
        <taxon>Omphalotaceae</taxon>
        <taxon>Rhodocollybia</taxon>
    </lineage>
</organism>
<evidence type="ECO:0000313" key="2">
    <source>
        <dbReference type="EMBL" id="KAF9072038.1"/>
    </source>
</evidence>
<evidence type="ECO:0000313" key="3">
    <source>
        <dbReference type="Proteomes" id="UP000772434"/>
    </source>
</evidence>
<dbReference type="EMBL" id="JADNRY010000027">
    <property type="protein sequence ID" value="KAF9072038.1"/>
    <property type="molecule type" value="Genomic_DNA"/>
</dbReference>
<proteinExistence type="predicted"/>
<evidence type="ECO:0000256" key="1">
    <source>
        <dbReference type="SAM" id="MobiDB-lite"/>
    </source>
</evidence>
<gene>
    <name evidence="2" type="ORF">BDP27DRAFT_1418402</name>
</gene>
<dbReference type="Proteomes" id="UP000772434">
    <property type="component" value="Unassembled WGS sequence"/>
</dbReference>
<dbReference type="OrthoDB" id="5588846at2759"/>
<name>A0A9P5PY52_9AGAR</name>
<protein>
    <submittedName>
        <fullName evidence="2">Uncharacterized protein</fullName>
    </submittedName>
</protein>
<feature type="region of interest" description="Disordered" evidence="1">
    <location>
        <begin position="187"/>
        <end position="207"/>
    </location>
</feature>
<keyword evidence="3" id="KW-1185">Reference proteome</keyword>
<dbReference type="AlphaFoldDB" id="A0A9P5PY52"/>
<comment type="caution">
    <text evidence="2">The sequence shown here is derived from an EMBL/GenBank/DDBJ whole genome shotgun (WGS) entry which is preliminary data.</text>
</comment>
<sequence>MTISLLLALQRNFAVQDWDEDLPQITEITSDKIKSYPGAILPSDLQGTPRVVTPLAKDSPFFELLLTCSPPWIIFPVVYPAYSPISPIHPKRSISDSARPSFINASHLFQLYSMSILRGLNASTRHTQVKGLRAEQPNVDASRKILQKHAKQTARARLLYPGPSARLTLQKQSHLQQRFLNIPHVSPCLPPTHPRASPRQDPPPLIDDYQSLMSSPISTTAPVSSAPIAVRPIRLGCGYLFCV</sequence>
<reference evidence="2" key="1">
    <citation type="submission" date="2020-11" db="EMBL/GenBank/DDBJ databases">
        <authorList>
            <consortium name="DOE Joint Genome Institute"/>
            <person name="Ahrendt S."/>
            <person name="Riley R."/>
            <person name="Andreopoulos W."/>
            <person name="Labutti K."/>
            <person name="Pangilinan J."/>
            <person name="Ruiz-Duenas F.J."/>
            <person name="Barrasa J.M."/>
            <person name="Sanchez-Garcia M."/>
            <person name="Camarero S."/>
            <person name="Miyauchi S."/>
            <person name="Serrano A."/>
            <person name="Linde D."/>
            <person name="Babiker R."/>
            <person name="Drula E."/>
            <person name="Ayuso-Fernandez I."/>
            <person name="Pacheco R."/>
            <person name="Padilla G."/>
            <person name="Ferreira P."/>
            <person name="Barriuso J."/>
            <person name="Kellner H."/>
            <person name="Castanera R."/>
            <person name="Alfaro M."/>
            <person name="Ramirez L."/>
            <person name="Pisabarro A.G."/>
            <person name="Kuo A."/>
            <person name="Tritt A."/>
            <person name="Lipzen A."/>
            <person name="He G."/>
            <person name="Yan M."/>
            <person name="Ng V."/>
            <person name="Cullen D."/>
            <person name="Martin F."/>
            <person name="Rosso M.-N."/>
            <person name="Henrissat B."/>
            <person name="Hibbett D."/>
            <person name="Martinez A.T."/>
            <person name="Grigoriev I.V."/>
        </authorList>
    </citation>
    <scope>NUCLEOTIDE SEQUENCE</scope>
    <source>
        <strain evidence="2">AH 40177</strain>
    </source>
</reference>
<accession>A0A9P5PY52</accession>